<name>A0A512DHU5_9PROT</name>
<feature type="region of interest" description="Disordered" evidence="2">
    <location>
        <begin position="1"/>
        <end position="25"/>
    </location>
</feature>
<dbReference type="EMBL" id="BJYZ01000001">
    <property type="protein sequence ID" value="GEO36038.1"/>
    <property type="molecule type" value="Genomic_DNA"/>
</dbReference>
<keyword evidence="4" id="KW-1185">Reference proteome</keyword>
<feature type="binding site" evidence="1">
    <location>
        <begin position="2"/>
        <end position="9"/>
    </location>
    <ligand>
        <name>substrate</name>
    </ligand>
</feature>
<dbReference type="Gene3D" id="3.40.50.1240">
    <property type="entry name" value="Phosphoglycerate mutase-like"/>
    <property type="match status" value="1"/>
</dbReference>
<reference evidence="3 4" key="1">
    <citation type="submission" date="2019-07" db="EMBL/GenBank/DDBJ databases">
        <title>Whole genome shotgun sequence of Skermanella aerolata NBRC 106429.</title>
        <authorList>
            <person name="Hosoyama A."/>
            <person name="Uohara A."/>
            <person name="Ohji S."/>
            <person name="Ichikawa N."/>
        </authorList>
    </citation>
    <scope>NUCLEOTIDE SEQUENCE [LARGE SCALE GENOMIC DNA]</scope>
    <source>
        <strain evidence="3 4">NBRC 106429</strain>
    </source>
</reference>
<proteinExistence type="predicted"/>
<dbReference type="SUPFAM" id="SSF53254">
    <property type="entry name" value="Phosphoglycerate mutase-like"/>
    <property type="match status" value="1"/>
</dbReference>
<evidence type="ECO:0000256" key="1">
    <source>
        <dbReference type="PIRSR" id="PIRSR613078-2"/>
    </source>
</evidence>
<gene>
    <name evidence="3" type="ORF">SAE02_01860</name>
</gene>
<evidence type="ECO:0000256" key="2">
    <source>
        <dbReference type="SAM" id="MobiDB-lite"/>
    </source>
</evidence>
<evidence type="ECO:0000313" key="4">
    <source>
        <dbReference type="Proteomes" id="UP000321523"/>
    </source>
</evidence>
<dbReference type="InterPro" id="IPR013078">
    <property type="entry name" value="His_Pase_superF_clade-1"/>
</dbReference>
<evidence type="ECO:0000313" key="3">
    <source>
        <dbReference type="EMBL" id="GEO36038.1"/>
    </source>
</evidence>
<dbReference type="InterPro" id="IPR029033">
    <property type="entry name" value="His_PPase_superfam"/>
</dbReference>
<protein>
    <submittedName>
        <fullName evidence="3">Phosphoglycerate mutase</fullName>
    </submittedName>
</protein>
<dbReference type="CDD" id="cd07067">
    <property type="entry name" value="HP_PGM_like"/>
    <property type="match status" value="1"/>
</dbReference>
<organism evidence="3 4">
    <name type="scientific">Skermanella aerolata</name>
    <dbReference type="NCBI Taxonomy" id="393310"/>
    <lineage>
        <taxon>Bacteria</taxon>
        <taxon>Pseudomonadati</taxon>
        <taxon>Pseudomonadota</taxon>
        <taxon>Alphaproteobacteria</taxon>
        <taxon>Rhodospirillales</taxon>
        <taxon>Azospirillaceae</taxon>
        <taxon>Skermanella</taxon>
    </lineage>
</organism>
<accession>A0A512DHU5</accession>
<comment type="caution">
    <text evidence="3">The sequence shown here is derived from an EMBL/GenBank/DDBJ whole genome shotgun (WGS) entry which is preliminary data.</text>
</comment>
<dbReference type="PANTHER" id="PTHR47623">
    <property type="entry name" value="OS09G0287300 PROTEIN"/>
    <property type="match status" value="1"/>
</dbReference>
<dbReference type="Pfam" id="PF00300">
    <property type="entry name" value="His_Phos_1"/>
    <property type="match status" value="1"/>
</dbReference>
<dbReference type="Proteomes" id="UP000321523">
    <property type="component" value="Unassembled WGS sequence"/>
</dbReference>
<dbReference type="PANTHER" id="PTHR47623:SF1">
    <property type="entry name" value="OS09G0287300 PROTEIN"/>
    <property type="match status" value="1"/>
</dbReference>
<dbReference type="AlphaFoldDB" id="A0A512DHU5"/>
<feature type="binding site" evidence="1">
    <location>
        <position position="52"/>
    </location>
    <ligand>
        <name>substrate</name>
    </ligand>
</feature>
<sequence length="168" mass="18631">MRHGKSAWNDATLSDHDRPLAPRGAKSATLIGRQLRLDGFRADCILCSTARRAVDTLELVTAQLDGHALEMPVHQERGLYLTGEKALLDRLRLLPDKVRTAMLVGHNPDLHHLAQDLAGFGSDEDLRNLAAKFPTAALAVLEFPVTRWSDIEPRTGTLIRFLIPKKLT</sequence>